<gene>
    <name evidence="6" type="primary">LOC105272338</name>
</gene>
<feature type="compositionally biased region" description="Polar residues" evidence="4">
    <location>
        <begin position="620"/>
        <end position="630"/>
    </location>
</feature>
<name>A0A9R1TL40_9HYME</name>
<evidence type="ECO:0000313" key="5">
    <source>
        <dbReference type="Proteomes" id="UP000694866"/>
    </source>
</evidence>
<organism evidence="5 6">
    <name type="scientific">Fopius arisanus</name>
    <dbReference type="NCBI Taxonomy" id="64838"/>
    <lineage>
        <taxon>Eukaryota</taxon>
        <taxon>Metazoa</taxon>
        <taxon>Ecdysozoa</taxon>
        <taxon>Arthropoda</taxon>
        <taxon>Hexapoda</taxon>
        <taxon>Insecta</taxon>
        <taxon>Pterygota</taxon>
        <taxon>Neoptera</taxon>
        <taxon>Endopterygota</taxon>
        <taxon>Hymenoptera</taxon>
        <taxon>Apocrita</taxon>
        <taxon>Ichneumonoidea</taxon>
        <taxon>Braconidae</taxon>
        <taxon>Opiinae</taxon>
        <taxon>Fopius</taxon>
    </lineage>
</organism>
<feature type="compositionally biased region" description="Basic residues" evidence="4">
    <location>
        <begin position="590"/>
        <end position="601"/>
    </location>
</feature>
<feature type="region of interest" description="Disordered" evidence="4">
    <location>
        <begin position="590"/>
        <end position="630"/>
    </location>
</feature>
<dbReference type="GO" id="GO:0005929">
    <property type="term" value="C:cilium"/>
    <property type="evidence" value="ECO:0007669"/>
    <property type="project" value="TreeGrafter"/>
</dbReference>
<proteinExistence type="inferred from homology"/>
<evidence type="ECO:0000256" key="2">
    <source>
        <dbReference type="ARBA" id="ARBA00023054"/>
    </source>
</evidence>
<keyword evidence="2 3" id="KW-0175">Coiled coil</keyword>
<sequence>MEHRGSAFINSCVKVPVDPYSRQPTPSYERPTIKLSKRSANYKNRRINFVSPSGHDDLNRTDPGSSDESNVDGFIDFIESIPDYGQIHHLSNEQFREKLDLLKRKQRLLLKTLKTDLDEDDKMVTNDIIKEVDHKKNLDSFRFEKFKCENWKGRNNNELQLMGRKCRLEELRIDSPGNFRCGNFAGLAENQDLLTYRCKTDEKSMKTLKNREIYSANTKSWSTWSDSKSSESDKGYSENSIETRSLPPNSPRKWESGNLKSPMLNLRINAENYTRHHVDLAPSDSFDDSKKINEFSSKRRIRQIPLASRIPLYDKLLVAKQDRSRIIREQSALSLMSQVKPFYLECDRRAIKALTRSTPELRTRRNKSPPKFRARPVPNNLFGTRVYDRMLENEYLRQLQKKIRAAELMKVSSLPPSMARRERIKSGYIPKTRTCVNQEIQRSEENFRTCRMTPLTSERSPSALTDTSVRGNNLAAILRCQASRKKLEKQIQEQLEEKARVHAIQMREFLRGRNPAWRALRYASRNERTSDLDYRASLRREESKGQADHYRMEMELMLNRVRQIPTLFERYSQNLFNLIALFLWQKKKKQKQERRKKKRKSTFNMSSKASSRTDSRSDSGTLTNTSKFSDSTKSHLSHIICDSPTSKKKTDRGTLRVSIKETAELINDELTIGNNFINQ</sequence>
<dbReference type="AlphaFoldDB" id="A0A9R1TL40"/>
<comment type="similarity">
    <text evidence="1">Belongs to the FAM161 family.</text>
</comment>
<feature type="region of interest" description="Disordered" evidence="4">
    <location>
        <begin position="222"/>
        <end position="258"/>
    </location>
</feature>
<evidence type="ECO:0000313" key="6">
    <source>
        <dbReference type="RefSeq" id="XP_011312739.1"/>
    </source>
</evidence>
<dbReference type="GeneID" id="105272338"/>
<reference evidence="6" key="1">
    <citation type="submission" date="2025-08" db="UniProtKB">
        <authorList>
            <consortium name="RefSeq"/>
        </authorList>
    </citation>
    <scope>IDENTIFICATION</scope>
    <source>
        <strain evidence="6">USDA-PBARC FA_bdor</strain>
        <tissue evidence="6">Whole organism</tissue>
    </source>
</reference>
<dbReference type="Pfam" id="PF10595">
    <property type="entry name" value="FAM161A_B"/>
    <property type="match status" value="1"/>
</dbReference>
<dbReference type="InterPro" id="IPR051655">
    <property type="entry name" value="FAM161"/>
</dbReference>
<evidence type="ECO:0000256" key="3">
    <source>
        <dbReference type="SAM" id="Coils"/>
    </source>
</evidence>
<dbReference type="GO" id="GO:0044782">
    <property type="term" value="P:cilium organization"/>
    <property type="evidence" value="ECO:0007669"/>
    <property type="project" value="TreeGrafter"/>
</dbReference>
<dbReference type="KEGG" id="fas:105272338"/>
<feature type="compositionally biased region" description="Polar residues" evidence="4">
    <location>
        <begin position="237"/>
        <end position="247"/>
    </location>
</feature>
<dbReference type="OrthoDB" id="2150121at2759"/>
<evidence type="ECO:0000256" key="4">
    <source>
        <dbReference type="SAM" id="MobiDB-lite"/>
    </source>
</evidence>
<keyword evidence="5" id="KW-1185">Reference proteome</keyword>
<feature type="coiled-coil region" evidence="3">
    <location>
        <begin position="477"/>
        <end position="504"/>
    </location>
</feature>
<dbReference type="PANTHER" id="PTHR21501">
    <property type="entry name" value="PROTEIN FAM-161"/>
    <property type="match status" value="1"/>
</dbReference>
<dbReference type="RefSeq" id="XP_011312739.1">
    <property type="nucleotide sequence ID" value="XM_011314437.1"/>
</dbReference>
<dbReference type="GO" id="GO:0005856">
    <property type="term" value="C:cytoskeleton"/>
    <property type="evidence" value="ECO:0007669"/>
    <property type="project" value="UniProtKB-ARBA"/>
</dbReference>
<dbReference type="InterPro" id="IPR019579">
    <property type="entry name" value="FAM161A/B"/>
</dbReference>
<feature type="region of interest" description="Disordered" evidence="4">
    <location>
        <begin position="48"/>
        <end position="68"/>
    </location>
</feature>
<dbReference type="PANTHER" id="PTHR21501:SF1">
    <property type="entry name" value="PROTEIN FAM-161"/>
    <property type="match status" value="1"/>
</dbReference>
<accession>A0A9R1TL40</accession>
<protein>
    <submittedName>
        <fullName evidence="6">Uncharacterized protein</fullName>
    </submittedName>
</protein>
<evidence type="ECO:0000256" key="1">
    <source>
        <dbReference type="ARBA" id="ARBA00006663"/>
    </source>
</evidence>
<dbReference type="Proteomes" id="UP000694866">
    <property type="component" value="Unplaced"/>
</dbReference>